<proteinExistence type="predicted"/>
<sequence>MERTKALDKIMFLAMIPEELPDLKVKAFLEIVLSYHQLSKETIAKMAGIKVADVDRFLNDQWEKTDAEIKYKIAAVTMALRFFLKDNEPEQ</sequence>
<dbReference type="Proteomes" id="UP000754750">
    <property type="component" value="Unassembled WGS sequence"/>
</dbReference>
<evidence type="ECO:0000313" key="2">
    <source>
        <dbReference type="Proteomes" id="UP000754750"/>
    </source>
</evidence>
<organism evidence="1 2">
    <name type="scientific">Faecalispora sporosphaeroides</name>
    <dbReference type="NCBI Taxonomy" id="1549"/>
    <lineage>
        <taxon>Bacteria</taxon>
        <taxon>Bacillati</taxon>
        <taxon>Bacillota</taxon>
        <taxon>Clostridia</taxon>
        <taxon>Eubacteriales</taxon>
        <taxon>Oscillospiraceae</taxon>
        <taxon>Faecalispora</taxon>
    </lineage>
</organism>
<protein>
    <submittedName>
        <fullName evidence="1">Uncharacterized protein</fullName>
    </submittedName>
</protein>
<dbReference type="Pfam" id="PF20317">
    <property type="entry name" value="HTH_60"/>
    <property type="match status" value="1"/>
</dbReference>
<dbReference type="AlphaFoldDB" id="A0A928KW26"/>
<dbReference type="EMBL" id="SVNY01000002">
    <property type="protein sequence ID" value="MBE6833080.1"/>
    <property type="molecule type" value="Genomic_DNA"/>
</dbReference>
<name>A0A928KW26_9FIRM</name>
<accession>A0A928KW26</accession>
<reference evidence="1" key="1">
    <citation type="submission" date="2019-04" db="EMBL/GenBank/DDBJ databases">
        <title>Evolution of Biomass-Degrading Anaerobic Consortia Revealed by Metagenomics.</title>
        <authorList>
            <person name="Peng X."/>
        </authorList>
    </citation>
    <scope>NUCLEOTIDE SEQUENCE</scope>
    <source>
        <strain evidence="1">SIG551</strain>
    </source>
</reference>
<dbReference type="InterPro" id="IPR046930">
    <property type="entry name" value="HTH_60"/>
</dbReference>
<comment type="caution">
    <text evidence="1">The sequence shown here is derived from an EMBL/GenBank/DDBJ whole genome shotgun (WGS) entry which is preliminary data.</text>
</comment>
<evidence type="ECO:0000313" key="1">
    <source>
        <dbReference type="EMBL" id="MBE6833080.1"/>
    </source>
</evidence>
<gene>
    <name evidence="1" type="ORF">E7512_05775</name>
</gene>